<protein>
    <recommendedName>
        <fullName evidence="5">Esterase</fullName>
    </recommendedName>
</protein>
<dbReference type="PANTHER" id="PTHR40841:SF2">
    <property type="entry name" value="SIDEROPHORE-DEGRADING ESTERASE (EUROFUNG)"/>
    <property type="match status" value="1"/>
</dbReference>
<accession>A0A1G8PAS3</accession>
<organism evidence="3 4">
    <name type="scientific">Billgrantia gudaonensis</name>
    <dbReference type="NCBI Taxonomy" id="376427"/>
    <lineage>
        <taxon>Bacteria</taxon>
        <taxon>Pseudomonadati</taxon>
        <taxon>Pseudomonadota</taxon>
        <taxon>Gammaproteobacteria</taxon>
        <taxon>Oceanospirillales</taxon>
        <taxon>Halomonadaceae</taxon>
        <taxon>Billgrantia</taxon>
    </lineage>
</organism>
<dbReference type="GO" id="GO:0016788">
    <property type="term" value="F:hydrolase activity, acting on ester bonds"/>
    <property type="evidence" value="ECO:0007669"/>
    <property type="project" value="TreeGrafter"/>
</dbReference>
<dbReference type="RefSeq" id="WP_089682641.1">
    <property type="nucleotide sequence ID" value="NZ_FNES01000002.1"/>
</dbReference>
<dbReference type="OrthoDB" id="9784036at2"/>
<reference evidence="3 4" key="1">
    <citation type="submission" date="2016-10" db="EMBL/GenBank/DDBJ databases">
        <authorList>
            <person name="de Groot N.N."/>
        </authorList>
    </citation>
    <scope>NUCLEOTIDE SEQUENCE [LARGE SCALE GENOMIC DNA]</scope>
    <source>
        <strain evidence="3 4">CGMCC 1.6133</strain>
    </source>
</reference>
<evidence type="ECO:0008006" key="5">
    <source>
        <dbReference type="Google" id="ProtNLM"/>
    </source>
</evidence>
<dbReference type="EMBL" id="FNES01000002">
    <property type="protein sequence ID" value="SDI89497.1"/>
    <property type="molecule type" value="Genomic_DNA"/>
</dbReference>
<dbReference type="InterPro" id="IPR000801">
    <property type="entry name" value="Esterase-like"/>
</dbReference>
<dbReference type="Gene3D" id="3.40.50.1820">
    <property type="entry name" value="alpha/beta hydrolase"/>
    <property type="match status" value="1"/>
</dbReference>
<proteinExistence type="inferred from homology"/>
<evidence type="ECO:0000313" key="4">
    <source>
        <dbReference type="Proteomes" id="UP000198525"/>
    </source>
</evidence>
<evidence type="ECO:0000313" key="3">
    <source>
        <dbReference type="EMBL" id="SDI89497.1"/>
    </source>
</evidence>
<keyword evidence="2" id="KW-0378">Hydrolase</keyword>
<evidence type="ECO:0000256" key="2">
    <source>
        <dbReference type="ARBA" id="ARBA00022801"/>
    </source>
</evidence>
<dbReference type="STRING" id="376427.SAMN04487954_10223"/>
<dbReference type="Proteomes" id="UP000198525">
    <property type="component" value="Unassembled WGS sequence"/>
</dbReference>
<keyword evidence="4" id="KW-1185">Reference proteome</keyword>
<dbReference type="Pfam" id="PF00756">
    <property type="entry name" value="Esterase"/>
    <property type="match status" value="1"/>
</dbReference>
<dbReference type="PANTHER" id="PTHR40841">
    <property type="entry name" value="SIDEROPHORE TRIACETYLFUSARININE C ESTERASE"/>
    <property type="match status" value="1"/>
</dbReference>
<comment type="similarity">
    <text evidence="1">Belongs to the esterase D family.</text>
</comment>
<dbReference type="AlphaFoldDB" id="A0A1G8PAS3"/>
<evidence type="ECO:0000256" key="1">
    <source>
        <dbReference type="ARBA" id="ARBA00005622"/>
    </source>
</evidence>
<dbReference type="InterPro" id="IPR052558">
    <property type="entry name" value="Siderophore_Hydrolase_D"/>
</dbReference>
<name>A0A1G8PAS3_9GAMM</name>
<dbReference type="SUPFAM" id="SSF53474">
    <property type="entry name" value="alpha/beta-Hydrolases"/>
    <property type="match status" value="1"/>
</dbReference>
<gene>
    <name evidence="3" type="ORF">SAMN04487954_10223</name>
</gene>
<sequence>MQRIIGWLVGWMGMGLLCGQALAQGGPAQWELTLTSPQTGRDYWIQISLPAGEAPAEGYPVLYVLDGNIRFPLLAAARQTLSRQGMQREGMPWVIVGIGYPGVADLDVAARAEDLTPPAPDMSETGDPGQRPQGGAERFLDFIEDTLEPELAQCLPLSERRKALLGHSYGGLFTLYTLFTRPQAFTDYLAISPSIWWNDRYLLEVMAAQAEHSAPPATSPRLLIAVGGLEQSVRPGEEGSERARRRESNAMIDNARTLAESLPEALPWVETQFVVFDGEDHGSVMWPASRHALEFLGVVPCRKVCQPAGYRPRGRGLASP</sequence>
<dbReference type="InterPro" id="IPR029058">
    <property type="entry name" value="AB_hydrolase_fold"/>
</dbReference>